<dbReference type="GO" id="GO:0009279">
    <property type="term" value="C:cell outer membrane"/>
    <property type="evidence" value="ECO:0007669"/>
    <property type="project" value="UniProtKB-SubCell"/>
</dbReference>
<evidence type="ECO:0000256" key="5">
    <source>
        <dbReference type="ARBA" id="ARBA00022692"/>
    </source>
</evidence>
<evidence type="ECO:0000256" key="4">
    <source>
        <dbReference type="ARBA" id="ARBA00022452"/>
    </source>
</evidence>
<comment type="subcellular location">
    <subcellularLocation>
        <location evidence="1">Cell outer membrane</location>
    </subcellularLocation>
</comment>
<dbReference type="GO" id="GO:0015288">
    <property type="term" value="F:porin activity"/>
    <property type="evidence" value="ECO:0007669"/>
    <property type="project" value="TreeGrafter"/>
</dbReference>
<accession>A0A5C6EKY7</accession>
<keyword evidence="10" id="KW-1185">Reference proteome</keyword>
<sequence length="613" mass="67972" precursor="true">MLYGCPNRSPMSRIVRAMVVFAFAAYAANGMVVWGDDDLIEAGNMQAGNAVSDQADPLAWWIDDASQPLLDRPGWVTFDLQTVLHDALAHSPRIQAVSQRTSITLERIVQQDAAFDPSVLLEGKAGRTNEPVGNTLTTGGPSRSIEESYIARAGIQQTGRRGTEVDLSQEIGTLDSNSLFFLPANQGNSRLSLSLTQPLLGRGGQVYNERLLTQAQIDGRVSWQSMRGDVEQQIADIVSAYWLLYELRCHLVQAKGLLAQAAAVESILEARQDFDAGKIELAKARGRVAKRNDRVVQMQAEVQKQQVRLARLIGSEELINGGNQLELIPQAATVYPNLEINLAQAVIQGFENRPEIRSATLAMESAALSINVSRTELMPDLTAVMNGYLAALNGENAIFRSIGDQFSKGGPGLSAGLRYEMPYARRAAKSRYREANYRYQQRSEELREAIQLTHAEIEIALVNVNTAMRQRDTKQRVLVTATEEETILTARWEMMAGEGGNVGTVLETLLDAQQRRADAEREWTTARSQYLTSLVELQRAMGTLLQHESVTPVRSSHDNSVVFSHDIPNHAPLRRTSIPEVTIYRDDGMIDDQHPPVVTGDLQYRMIDEEEFE</sequence>
<keyword evidence="4" id="KW-1134">Transmembrane beta strand</keyword>
<comment type="similarity">
    <text evidence="2">Belongs to the outer membrane factor (OMF) (TC 1.B.17) family.</text>
</comment>
<evidence type="ECO:0000256" key="6">
    <source>
        <dbReference type="ARBA" id="ARBA00023136"/>
    </source>
</evidence>
<dbReference type="Gene3D" id="1.20.1600.10">
    <property type="entry name" value="Outer membrane efflux proteins (OEP)"/>
    <property type="match status" value="1"/>
</dbReference>
<keyword evidence="7" id="KW-0998">Cell outer membrane</keyword>
<dbReference type="InterPro" id="IPR051906">
    <property type="entry name" value="TolC-like"/>
</dbReference>
<dbReference type="GO" id="GO:1990281">
    <property type="term" value="C:efflux pump complex"/>
    <property type="evidence" value="ECO:0007669"/>
    <property type="project" value="TreeGrafter"/>
</dbReference>
<dbReference type="Pfam" id="PF02321">
    <property type="entry name" value="OEP"/>
    <property type="match status" value="1"/>
</dbReference>
<keyword evidence="6" id="KW-0472">Membrane</keyword>
<dbReference type="PANTHER" id="PTHR30026">
    <property type="entry name" value="OUTER MEMBRANE PROTEIN TOLC"/>
    <property type="match status" value="1"/>
</dbReference>
<protein>
    <submittedName>
        <fullName evidence="9">Outer membrane channel protein</fullName>
    </submittedName>
</protein>
<name>A0A5C6EKY7_9BACT</name>
<evidence type="ECO:0000313" key="10">
    <source>
        <dbReference type="Proteomes" id="UP000317977"/>
    </source>
</evidence>
<evidence type="ECO:0000256" key="8">
    <source>
        <dbReference type="SAM" id="SignalP"/>
    </source>
</evidence>
<dbReference type="SUPFAM" id="SSF56954">
    <property type="entry name" value="Outer membrane efflux proteins (OEP)"/>
    <property type="match status" value="1"/>
</dbReference>
<comment type="caution">
    <text evidence="9">The sequence shown here is derived from an EMBL/GenBank/DDBJ whole genome shotgun (WGS) entry which is preliminary data.</text>
</comment>
<evidence type="ECO:0000256" key="3">
    <source>
        <dbReference type="ARBA" id="ARBA00022448"/>
    </source>
</evidence>
<feature type="chain" id="PRO_5022862094" evidence="8">
    <location>
        <begin position="28"/>
        <end position="613"/>
    </location>
</feature>
<keyword evidence="8" id="KW-0732">Signal</keyword>
<keyword evidence="5" id="KW-0812">Transmembrane</keyword>
<evidence type="ECO:0000256" key="7">
    <source>
        <dbReference type="ARBA" id="ARBA00023237"/>
    </source>
</evidence>
<evidence type="ECO:0000256" key="2">
    <source>
        <dbReference type="ARBA" id="ARBA00007613"/>
    </source>
</evidence>
<keyword evidence="3" id="KW-0813">Transport</keyword>
<feature type="signal peptide" evidence="8">
    <location>
        <begin position="1"/>
        <end position="27"/>
    </location>
</feature>
<dbReference type="OrthoDB" id="234964at2"/>
<evidence type="ECO:0000313" key="9">
    <source>
        <dbReference type="EMBL" id="TWU49812.1"/>
    </source>
</evidence>
<gene>
    <name evidence="9" type="ORF">Poly59_44370</name>
</gene>
<proteinExistence type="inferred from homology"/>
<dbReference type="GO" id="GO:0015562">
    <property type="term" value="F:efflux transmembrane transporter activity"/>
    <property type="evidence" value="ECO:0007669"/>
    <property type="project" value="InterPro"/>
</dbReference>
<reference evidence="9 10" key="1">
    <citation type="submission" date="2019-02" db="EMBL/GenBank/DDBJ databases">
        <title>Deep-cultivation of Planctomycetes and their phenomic and genomic characterization uncovers novel biology.</title>
        <authorList>
            <person name="Wiegand S."/>
            <person name="Jogler M."/>
            <person name="Boedeker C."/>
            <person name="Pinto D."/>
            <person name="Vollmers J."/>
            <person name="Rivas-Marin E."/>
            <person name="Kohn T."/>
            <person name="Peeters S.H."/>
            <person name="Heuer A."/>
            <person name="Rast P."/>
            <person name="Oberbeckmann S."/>
            <person name="Bunk B."/>
            <person name="Jeske O."/>
            <person name="Meyerdierks A."/>
            <person name="Storesund J.E."/>
            <person name="Kallscheuer N."/>
            <person name="Luecker S."/>
            <person name="Lage O.M."/>
            <person name="Pohl T."/>
            <person name="Merkel B.J."/>
            <person name="Hornburger P."/>
            <person name="Mueller R.-W."/>
            <person name="Bruemmer F."/>
            <person name="Labrenz M."/>
            <person name="Spormann A.M."/>
            <person name="Op Den Camp H."/>
            <person name="Overmann J."/>
            <person name="Amann R."/>
            <person name="Jetten M.S.M."/>
            <person name="Mascher T."/>
            <person name="Medema M.H."/>
            <person name="Devos D.P."/>
            <person name="Kaster A.-K."/>
            <person name="Ovreas L."/>
            <person name="Rohde M."/>
            <person name="Galperin M.Y."/>
            <person name="Jogler C."/>
        </authorList>
    </citation>
    <scope>NUCLEOTIDE SEQUENCE [LARGE SCALE GENOMIC DNA]</scope>
    <source>
        <strain evidence="9 10">Poly59</strain>
    </source>
</reference>
<dbReference type="InterPro" id="IPR003423">
    <property type="entry name" value="OMP_efflux"/>
</dbReference>
<organism evidence="9 10">
    <name type="scientific">Rubripirellula reticaptiva</name>
    <dbReference type="NCBI Taxonomy" id="2528013"/>
    <lineage>
        <taxon>Bacteria</taxon>
        <taxon>Pseudomonadati</taxon>
        <taxon>Planctomycetota</taxon>
        <taxon>Planctomycetia</taxon>
        <taxon>Pirellulales</taxon>
        <taxon>Pirellulaceae</taxon>
        <taxon>Rubripirellula</taxon>
    </lineage>
</organism>
<evidence type="ECO:0000256" key="1">
    <source>
        <dbReference type="ARBA" id="ARBA00004442"/>
    </source>
</evidence>
<dbReference type="Proteomes" id="UP000317977">
    <property type="component" value="Unassembled WGS sequence"/>
</dbReference>
<dbReference type="EMBL" id="SJPX01000004">
    <property type="protein sequence ID" value="TWU49812.1"/>
    <property type="molecule type" value="Genomic_DNA"/>
</dbReference>
<dbReference type="AlphaFoldDB" id="A0A5C6EKY7"/>
<dbReference type="PANTHER" id="PTHR30026:SF23">
    <property type="entry name" value="TO APRF-PUTATIVE OUTER MEMBRANE EFFLUX PROTEIN OR SECRETED ALKALINE PHOSPHATASE-RELATED"/>
    <property type="match status" value="1"/>
</dbReference>